<dbReference type="PIRSF" id="PIRSF004692">
    <property type="entry name" value="KdsD_KpsF"/>
    <property type="match status" value="1"/>
</dbReference>
<dbReference type="InterPro" id="IPR046342">
    <property type="entry name" value="CBS_dom_sf"/>
</dbReference>
<dbReference type="NCBIfam" id="TIGR00393">
    <property type="entry name" value="kpsF"/>
    <property type="match status" value="1"/>
</dbReference>
<dbReference type="Pfam" id="PF00571">
    <property type="entry name" value="CBS"/>
    <property type="match status" value="2"/>
</dbReference>
<keyword evidence="3 5" id="KW-0129">CBS domain</keyword>
<evidence type="ECO:0000256" key="1">
    <source>
        <dbReference type="ARBA" id="ARBA00008165"/>
    </source>
</evidence>
<dbReference type="PROSITE" id="PS51371">
    <property type="entry name" value="CBS"/>
    <property type="match status" value="2"/>
</dbReference>
<feature type="domain" description="SIS" evidence="7">
    <location>
        <begin position="38"/>
        <end position="181"/>
    </location>
</feature>
<feature type="domain" description="CBS" evidence="6">
    <location>
        <begin position="269"/>
        <end position="321"/>
    </location>
</feature>
<dbReference type="InterPro" id="IPR050986">
    <property type="entry name" value="GutQ/KpsF_isomerases"/>
</dbReference>
<dbReference type="PANTHER" id="PTHR42745">
    <property type="match status" value="1"/>
</dbReference>
<keyword evidence="8" id="KW-0413">Isomerase</keyword>
<evidence type="ECO:0000259" key="7">
    <source>
        <dbReference type="PROSITE" id="PS51464"/>
    </source>
</evidence>
<dbReference type="SUPFAM" id="SSF53697">
    <property type="entry name" value="SIS domain"/>
    <property type="match status" value="1"/>
</dbReference>
<dbReference type="InterPro" id="IPR046348">
    <property type="entry name" value="SIS_dom_sf"/>
</dbReference>
<organism evidence="8 9">
    <name type="scientific">Roseinatronobacter domitianus</name>
    <dbReference type="NCBI Taxonomy" id="2940293"/>
    <lineage>
        <taxon>Bacteria</taxon>
        <taxon>Pseudomonadati</taxon>
        <taxon>Pseudomonadota</taxon>
        <taxon>Alphaproteobacteria</taxon>
        <taxon>Rhodobacterales</taxon>
        <taxon>Paracoccaceae</taxon>
        <taxon>Roseinatronobacter</taxon>
    </lineage>
</organism>
<dbReference type="InterPro" id="IPR001347">
    <property type="entry name" value="SIS_dom"/>
</dbReference>
<dbReference type="InterPro" id="IPR004800">
    <property type="entry name" value="KdsD/KpsF-type"/>
</dbReference>
<name>A0ABT0LZH5_9RHOB</name>
<gene>
    <name evidence="8" type="ORF">M3N55_04705</name>
</gene>
<dbReference type="Pfam" id="PF01380">
    <property type="entry name" value="SIS"/>
    <property type="match status" value="1"/>
</dbReference>
<dbReference type="Proteomes" id="UP001202550">
    <property type="component" value="Unassembled WGS sequence"/>
</dbReference>
<feature type="domain" description="CBS" evidence="6">
    <location>
        <begin position="206"/>
        <end position="268"/>
    </location>
</feature>
<dbReference type="Gene3D" id="3.40.50.10490">
    <property type="entry name" value="Glucose-6-phosphate isomerase like protein, domain 1"/>
    <property type="match status" value="1"/>
</dbReference>
<dbReference type="Gene3D" id="3.10.580.10">
    <property type="entry name" value="CBS-domain"/>
    <property type="match status" value="1"/>
</dbReference>
<dbReference type="SUPFAM" id="SSF54631">
    <property type="entry name" value="CBS-domain pair"/>
    <property type="match status" value="1"/>
</dbReference>
<evidence type="ECO:0000259" key="6">
    <source>
        <dbReference type="PROSITE" id="PS51371"/>
    </source>
</evidence>
<dbReference type="CDD" id="cd05014">
    <property type="entry name" value="SIS_Kpsf"/>
    <property type="match status" value="1"/>
</dbReference>
<dbReference type="PANTHER" id="PTHR42745:SF1">
    <property type="entry name" value="ARABINOSE 5-PHOSPHATE ISOMERASE KDSD"/>
    <property type="match status" value="1"/>
</dbReference>
<comment type="caution">
    <text evidence="8">The sequence shown here is derived from an EMBL/GenBank/DDBJ whole genome shotgun (WGS) entry which is preliminary data.</text>
</comment>
<evidence type="ECO:0000313" key="9">
    <source>
        <dbReference type="Proteomes" id="UP001202550"/>
    </source>
</evidence>
<protein>
    <submittedName>
        <fullName evidence="8">KpsF/GutQ family sugar-phosphate isomerase</fullName>
    </submittedName>
</protein>
<keyword evidence="9" id="KW-1185">Reference proteome</keyword>
<keyword evidence="2" id="KW-0677">Repeat</keyword>
<dbReference type="PROSITE" id="PS51464">
    <property type="entry name" value="SIS"/>
    <property type="match status" value="1"/>
</dbReference>
<evidence type="ECO:0000313" key="8">
    <source>
        <dbReference type="EMBL" id="MCL1628022.1"/>
    </source>
</evidence>
<dbReference type="InterPro" id="IPR000644">
    <property type="entry name" value="CBS_dom"/>
</dbReference>
<sequence length="321" mass="33883">MSSQVIEDAITAGRDVLHTEARALGRMADELGAEFAQAVEILTGLKGRLIVVGIGKSGHVGRKMAATFASTGTPAHFVHASEASHGDLGMITQDDCCILLSNSGESRELSDVIGYTRRFNIPMIAITRAPNSTLGSRADIVLALPDVPEACAIGMAPTTSTTASMALGDALAVAVMRRKGFNPERFHVFHPGGKLGAQFLRVADLMYTGDMLPLVAEDTPMSDVLMRMTGTGYGVAIIIEGQRLTGIITDGDLRRNMDGLMTRRAADVATRNPKTIQPDALVSEAVAVMNGKKVNALCVVDAAGNVQGMIRLHDCLRAGVV</sequence>
<evidence type="ECO:0000256" key="4">
    <source>
        <dbReference type="PIRNR" id="PIRNR004692"/>
    </source>
</evidence>
<reference evidence="8 9" key="1">
    <citation type="submission" date="2022-05" db="EMBL/GenBank/DDBJ databases">
        <title>Seasonal and diel survey of microbial diversity of the Tyrrhenian coast.</title>
        <authorList>
            <person name="Gattoni G."/>
            <person name="Corral P."/>
        </authorList>
    </citation>
    <scope>NUCLEOTIDE SEQUENCE [LARGE SCALE GENOMIC DNA]</scope>
    <source>
        <strain evidence="8 9">V10</strain>
    </source>
</reference>
<dbReference type="CDD" id="cd04604">
    <property type="entry name" value="CBS_pair_SIS_assoc"/>
    <property type="match status" value="1"/>
</dbReference>
<dbReference type="EMBL" id="JALZWP010000003">
    <property type="protein sequence ID" value="MCL1628022.1"/>
    <property type="molecule type" value="Genomic_DNA"/>
</dbReference>
<evidence type="ECO:0000256" key="3">
    <source>
        <dbReference type="ARBA" id="ARBA00023122"/>
    </source>
</evidence>
<evidence type="ECO:0000256" key="2">
    <source>
        <dbReference type="ARBA" id="ARBA00022737"/>
    </source>
</evidence>
<proteinExistence type="inferred from homology"/>
<dbReference type="RefSeq" id="WP_249056881.1">
    <property type="nucleotide sequence ID" value="NZ_JALZWP010000003.1"/>
</dbReference>
<accession>A0ABT0LZH5</accession>
<dbReference type="GO" id="GO:0016853">
    <property type="term" value="F:isomerase activity"/>
    <property type="evidence" value="ECO:0007669"/>
    <property type="project" value="UniProtKB-KW"/>
</dbReference>
<dbReference type="InterPro" id="IPR035474">
    <property type="entry name" value="SIS_Kpsf"/>
</dbReference>
<dbReference type="SMART" id="SM00116">
    <property type="entry name" value="CBS"/>
    <property type="match status" value="2"/>
</dbReference>
<comment type="similarity">
    <text evidence="1 4">Belongs to the SIS family. GutQ/KpsF subfamily.</text>
</comment>
<evidence type="ECO:0000256" key="5">
    <source>
        <dbReference type="PROSITE-ProRule" id="PRU00703"/>
    </source>
</evidence>